<comment type="caution">
    <text evidence="2">The sequence shown here is derived from an EMBL/GenBank/DDBJ whole genome shotgun (WGS) entry which is preliminary data.</text>
</comment>
<feature type="region of interest" description="Disordered" evidence="1">
    <location>
        <begin position="90"/>
        <end position="123"/>
    </location>
</feature>
<evidence type="ECO:0000313" key="3">
    <source>
        <dbReference type="Proteomes" id="UP000758603"/>
    </source>
</evidence>
<dbReference type="GeneID" id="70129801"/>
<gene>
    <name evidence="2" type="ORF">BKA67DRAFT_541292</name>
</gene>
<proteinExistence type="predicted"/>
<protein>
    <submittedName>
        <fullName evidence="2">Uncharacterized protein</fullName>
    </submittedName>
</protein>
<reference evidence="2" key="1">
    <citation type="journal article" date="2021" name="Nat. Commun.">
        <title>Genetic determinants of endophytism in the Arabidopsis root mycobiome.</title>
        <authorList>
            <person name="Mesny F."/>
            <person name="Miyauchi S."/>
            <person name="Thiergart T."/>
            <person name="Pickel B."/>
            <person name="Atanasova L."/>
            <person name="Karlsson M."/>
            <person name="Huettel B."/>
            <person name="Barry K.W."/>
            <person name="Haridas S."/>
            <person name="Chen C."/>
            <person name="Bauer D."/>
            <person name="Andreopoulos W."/>
            <person name="Pangilinan J."/>
            <person name="LaButti K."/>
            <person name="Riley R."/>
            <person name="Lipzen A."/>
            <person name="Clum A."/>
            <person name="Drula E."/>
            <person name="Henrissat B."/>
            <person name="Kohler A."/>
            <person name="Grigoriev I.V."/>
            <person name="Martin F.M."/>
            <person name="Hacquard S."/>
        </authorList>
    </citation>
    <scope>NUCLEOTIDE SEQUENCE</scope>
    <source>
        <strain evidence="2">MPI-SDFR-AT-0073</strain>
    </source>
</reference>
<dbReference type="Proteomes" id="UP000758603">
    <property type="component" value="Unassembled WGS sequence"/>
</dbReference>
<dbReference type="AlphaFoldDB" id="A0A9P8UBN7"/>
<dbReference type="EMBL" id="JAGPXC010000010">
    <property type="protein sequence ID" value="KAH6646322.1"/>
    <property type="molecule type" value="Genomic_DNA"/>
</dbReference>
<keyword evidence="3" id="KW-1185">Reference proteome</keyword>
<organism evidence="2 3">
    <name type="scientific">Truncatella angustata</name>
    <dbReference type="NCBI Taxonomy" id="152316"/>
    <lineage>
        <taxon>Eukaryota</taxon>
        <taxon>Fungi</taxon>
        <taxon>Dikarya</taxon>
        <taxon>Ascomycota</taxon>
        <taxon>Pezizomycotina</taxon>
        <taxon>Sordariomycetes</taxon>
        <taxon>Xylariomycetidae</taxon>
        <taxon>Amphisphaeriales</taxon>
        <taxon>Sporocadaceae</taxon>
        <taxon>Truncatella</taxon>
    </lineage>
</organism>
<accession>A0A9P8UBN7</accession>
<dbReference type="RefSeq" id="XP_045952836.1">
    <property type="nucleotide sequence ID" value="XM_046100909.1"/>
</dbReference>
<evidence type="ECO:0000256" key="1">
    <source>
        <dbReference type="SAM" id="MobiDB-lite"/>
    </source>
</evidence>
<name>A0A9P8UBN7_9PEZI</name>
<evidence type="ECO:0000313" key="2">
    <source>
        <dbReference type="EMBL" id="KAH6646322.1"/>
    </source>
</evidence>
<sequence length="123" mass="13584">MSISSVSDWGASTYGEDDYGVTYSSYPYMSQEPVQLVPSYRHTSNPMTPAVYVDPKTPTYSYGNLMHRPATDHDLPALYLSGMAAPLPTPDRLPTIDRTSFGAPNIQAISPPQPWPCRSKKTK</sequence>
<dbReference type="OrthoDB" id="5394557at2759"/>